<evidence type="ECO:0000313" key="1">
    <source>
        <dbReference type="EMBL" id="EGV97749.1"/>
    </source>
</evidence>
<protein>
    <submittedName>
        <fullName evidence="1">Uncharacterized protein</fullName>
    </submittedName>
</protein>
<gene>
    <name evidence="1" type="ORF">I79_006067</name>
</gene>
<reference evidence="2" key="1">
    <citation type="journal article" date="2011" name="Nat. Biotechnol.">
        <title>The genomic sequence of the Chinese hamster ovary (CHO)-K1 cell line.</title>
        <authorList>
            <person name="Xu X."/>
            <person name="Nagarajan H."/>
            <person name="Lewis N.E."/>
            <person name="Pan S."/>
            <person name="Cai Z."/>
            <person name="Liu X."/>
            <person name="Chen W."/>
            <person name="Xie M."/>
            <person name="Wang W."/>
            <person name="Hammond S."/>
            <person name="Andersen M.R."/>
            <person name="Neff N."/>
            <person name="Passarelli B."/>
            <person name="Koh W."/>
            <person name="Fan H.C."/>
            <person name="Wang J."/>
            <person name="Gui Y."/>
            <person name="Lee K.H."/>
            <person name="Betenbaugh M.J."/>
            <person name="Quake S.R."/>
            <person name="Famili I."/>
            <person name="Palsson B.O."/>
            <person name="Wang J."/>
        </authorList>
    </citation>
    <scope>NUCLEOTIDE SEQUENCE [LARGE SCALE GENOMIC DNA]</scope>
    <source>
        <strain evidence="2">CHO K1 cell line</strain>
    </source>
</reference>
<dbReference type="InParanoid" id="G3H6U7"/>
<proteinExistence type="predicted"/>
<accession>G3H6U7</accession>
<organism evidence="1 2">
    <name type="scientific">Cricetulus griseus</name>
    <name type="common">Chinese hamster</name>
    <name type="synonym">Cricetulus barabensis griseus</name>
    <dbReference type="NCBI Taxonomy" id="10029"/>
    <lineage>
        <taxon>Eukaryota</taxon>
        <taxon>Metazoa</taxon>
        <taxon>Chordata</taxon>
        <taxon>Craniata</taxon>
        <taxon>Vertebrata</taxon>
        <taxon>Euteleostomi</taxon>
        <taxon>Mammalia</taxon>
        <taxon>Eutheria</taxon>
        <taxon>Euarchontoglires</taxon>
        <taxon>Glires</taxon>
        <taxon>Rodentia</taxon>
        <taxon>Myomorpha</taxon>
        <taxon>Muroidea</taxon>
        <taxon>Cricetidae</taxon>
        <taxon>Cricetinae</taxon>
        <taxon>Cricetulus</taxon>
    </lineage>
</organism>
<dbReference type="AlphaFoldDB" id="G3H6U7"/>
<dbReference type="EMBL" id="JH000181">
    <property type="protein sequence ID" value="EGV97749.1"/>
    <property type="molecule type" value="Genomic_DNA"/>
</dbReference>
<name>G3H6U7_CRIGR</name>
<evidence type="ECO:0000313" key="2">
    <source>
        <dbReference type="Proteomes" id="UP000001075"/>
    </source>
</evidence>
<sequence>MMNGGDVNCITDEFHEPGKIDGVFDFEVHHIFNREMGPGTHAVFFLVDHQLKAFL</sequence>
<dbReference type="Proteomes" id="UP000001075">
    <property type="component" value="Unassembled WGS sequence"/>
</dbReference>